<evidence type="ECO:0000256" key="1">
    <source>
        <dbReference type="ARBA" id="ARBA00004123"/>
    </source>
</evidence>
<evidence type="ECO:0000259" key="5">
    <source>
        <dbReference type="Pfam" id="PF09368"/>
    </source>
</evidence>
<dbReference type="OrthoDB" id="1924577at2759"/>
<evidence type="ECO:0000256" key="4">
    <source>
        <dbReference type="SAM" id="MobiDB-lite"/>
    </source>
</evidence>
<evidence type="ECO:0000256" key="2">
    <source>
        <dbReference type="ARBA" id="ARBA00010979"/>
    </source>
</evidence>
<dbReference type="PANTHER" id="PTHR13237:SF8">
    <property type="entry name" value="SOMETHING ABOUT SILENCING PROTEIN 10"/>
    <property type="match status" value="1"/>
</dbReference>
<dbReference type="PANTHER" id="PTHR13237">
    <property type="entry name" value="SOMETHING ABOUT SILENCING PROTEIN 10-RELATED"/>
    <property type="match status" value="1"/>
</dbReference>
<gene>
    <name evidence="6" type="ORF">TSUD_254140</name>
</gene>
<reference evidence="7" key="1">
    <citation type="journal article" date="2017" name="Front. Plant Sci.">
        <title>Climate Clever Clovers: New Paradigm to Reduce the Environmental Footprint of Ruminants by Breeding Low Methanogenic Forages Utilizing Haplotype Variation.</title>
        <authorList>
            <person name="Kaur P."/>
            <person name="Appels R."/>
            <person name="Bayer P.E."/>
            <person name="Keeble-Gagnere G."/>
            <person name="Wang J."/>
            <person name="Hirakawa H."/>
            <person name="Shirasawa K."/>
            <person name="Vercoe P."/>
            <person name="Stefanova K."/>
            <person name="Durmic Z."/>
            <person name="Nichols P."/>
            <person name="Revell C."/>
            <person name="Isobe S.N."/>
            <person name="Edwards D."/>
            <person name="Erskine W."/>
        </authorList>
    </citation>
    <scope>NUCLEOTIDE SEQUENCE [LARGE SCALE GENOMIC DNA]</scope>
    <source>
        <strain evidence="7">cv. Daliak</strain>
    </source>
</reference>
<dbReference type="AlphaFoldDB" id="A0A2Z6P697"/>
<dbReference type="GO" id="GO:0000462">
    <property type="term" value="P:maturation of SSU-rRNA from tricistronic rRNA transcript (SSU-rRNA, 5.8S rRNA, LSU-rRNA)"/>
    <property type="evidence" value="ECO:0007669"/>
    <property type="project" value="TreeGrafter"/>
</dbReference>
<feature type="non-terminal residue" evidence="6">
    <location>
        <position position="127"/>
    </location>
</feature>
<feature type="region of interest" description="Disordered" evidence="4">
    <location>
        <begin position="48"/>
        <end position="99"/>
    </location>
</feature>
<feature type="domain" description="Sas10 C-terminal" evidence="5">
    <location>
        <begin position="53"/>
        <end position="125"/>
    </location>
</feature>
<evidence type="ECO:0000256" key="3">
    <source>
        <dbReference type="ARBA" id="ARBA00023242"/>
    </source>
</evidence>
<comment type="subcellular location">
    <subcellularLocation>
        <location evidence="1">Nucleus</location>
    </subcellularLocation>
</comment>
<dbReference type="InterPro" id="IPR018972">
    <property type="entry name" value="Sas10_C_dom"/>
</dbReference>
<name>A0A2Z6P697_TRISU</name>
<dbReference type="Pfam" id="PF09368">
    <property type="entry name" value="Sas10"/>
    <property type="match status" value="1"/>
</dbReference>
<evidence type="ECO:0000313" key="6">
    <source>
        <dbReference type="EMBL" id="GAU43685.1"/>
    </source>
</evidence>
<accession>A0A2Z6P697</accession>
<feature type="compositionally biased region" description="Basic residues" evidence="4">
    <location>
        <begin position="67"/>
        <end position="95"/>
    </location>
</feature>
<sequence length="127" mass="14435">MLAGAGIKTEDNNSDDNDFYKQAEKLRAAKLAAKAETYSRRPAVPSWLEESVDGKRQITSQMSKNRGLTRSRNKAKRNPRKNYKLKHQKAVKNRKGQVQSIRIPTRPYGGESCGINDKVSRSIRFKN</sequence>
<keyword evidence="7" id="KW-1185">Reference proteome</keyword>
<organism evidence="6 7">
    <name type="scientific">Trifolium subterraneum</name>
    <name type="common">Subterranean clover</name>
    <dbReference type="NCBI Taxonomy" id="3900"/>
    <lineage>
        <taxon>Eukaryota</taxon>
        <taxon>Viridiplantae</taxon>
        <taxon>Streptophyta</taxon>
        <taxon>Embryophyta</taxon>
        <taxon>Tracheophyta</taxon>
        <taxon>Spermatophyta</taxon>
        <taxon>Magnoliopsida</taxon>
        <taxon>eudicotyledons</taxon>
        <taxon>Gunneridae</taxon>
        <taxon>Pentapetalae</taxon>
        <taxon>rosids</taxon>
        <taxon>fabids</taxon>
        <taxon>Fabales</taxon>
        <taxon>Fabaceae</taxon>
        <taxon>Papilionoideae</taxon>
        <taxon>50 kb inversion clade</taxon>
        <taxon>NPAAA clade</taxon>
        <taxon>Hologalegina</taxon>
        <taxon>IRL clade</taxon>
        <taxon>Trifolieae</taxon>
        <taxon>Trifolium</taxon>
    </lineage>
</organism>
<protein>
    <recommendedName>
        <fullName evidence="5">Sas10 C-terminal domain-containing protein</fullName>
    </recommendedName>
</protein>
<comment type="similarity">
    <text evidence="2">Belongs to the SAS10 family.</text>
</comment>
<feature type="compositionally biased region" description="Polar residues" evidence="4">
    <location>
        <begin position="57"/>
        <end position="66"/>
    </location>
</feature>
<dbReference type="EMBL" id="DF973989">
    <property type="protein sequence ID" value="GAU43685.1"/>
    <property type="molecule type" value="Genomic_DNA"/>
</dbReference>
<dbReference type="GO" id="GO:0032040">
    <property type="term" value="C:small-subunit processome"/>
    <property type="evidence" value="ECO:0007669"/>
    <property type="project" value="TreeGrafter"/>
</dbReference>
<evidence type="ECO:0000313" key="7">
    <source>
        <dbReference type="Proteomes" id="UP000242715"/>
    </source>
</evidence>
<dbReference type="Proteomes" id="UP000242715">
    <property type="component" value="Unassembled WGS sequence"/>
</dbReference>
<keyword evidence="3" id="KW-0539">Nucleus</keyword>
<proteinExistence type="inferred from homology"/>